<gene>
    <name evidence="3" type="ORF">IX84_08775</name>
</gene>
<dbReference type="AlphaFoldDB" id="A0A098S9F2"/>
<protein>
    <recommendedName>
        <fullName evidence="5">Protein BatD</fullName>
    </recommendedName>
</protein>
<feature type="chain" id="PRO_5001940090" description="Protein BatD" evidence="2">
    <location>
        <begin position="20"/>
        <end position="217"/>
    </location>
</feature>
<evidence type="ECO:0000313" key="3">
    <source>
        <dbReference type="EMBL" id="KGE88735.1"/>
    </source>
</evidence>
<dbReference type="Pfam" id="PF13584">
    <property type="entry name" value="BatD"/>
    <property type="match status" value="1"/>
</dbReference>
<comment type="caution">
    <text evidence="3">The sequence shown here is derived from an EMBL/GenBank/DDBJ whole genome shotgun (WGS) entry which is preliminary data.</text>
</comment>
<dbReference type="STRING" id="1524460.IX84_08775"/>
<dbReference type="RefSeq" id="WP_044218615.1">
    <property type="nucleotide sequence ID" value="NZ_JBKAGJ010000018.1"/>
</dbReference>
<feature type="signal peptide" evidence="2">
    <location>
        <begin position="1"/>
        <end position="19"/>
    </location>
</feature>
<accession>A0A098S9F2</accession>
<organism evidence="3 4">
    <name type="scientific">Phaeodactylibacter xiamenensis</name>
    <dbReference type="NCBI Taxonomy" id="1524460"/>
    <lineage>
        <taxon>Bacteria</taxon>
        <taxon>Pseudomonadati</taxon>
        <taxon>Bacteroidota</taxon>
        <taxon>Saprospiria</taxon>
        <taxon>Saprospirales</taxon>
        <taxon>Haliscomenobacteraceae</taxon>
        <taxon>Phaeodactylibacter</taxon>
    </lineage>
</organism>
<name>A0A098S9F2_9BACT</name>
<sequence>MKKVLFVTLALLSLSMLRAQQSEVRFTVEVNTDSLLMGNMLQVRFILENGQGQDFQAPYFNGFSVVSGPNYASSMSIVNGRTTQRLTYTFHLMPEDIGNYYIEPASIKVGDQYLETAPLEITVVSNPDGIKQGPAPGQQPMLQFSMPGFEQFDMRSFGNFDFPGFENFNMEDFMMPGFGDSFNLDSLMREFHQLQPYELPEGEQEGQPGKKRKTFKL</sequence>
<reference evidence="3 4" key="1">
    <citation type="journal article" date="2014" name="Int. J. Syst. Evol. Microbiol.">
        <title>Phaeodactylibacter xiamenensis gen. nov., sp. nov., a member of the family Saprospiraceae isolated from the marine alga Phaeodactylum tricornutum.</title>
        <authorList>
            <person name="Chen Z.Jr."/>
            <person name="Lei X."/>
            <person name="Lai Q."/>
            <person name="Li Y."/>
            <person name="Zhang B."/>
            <person name="Zhang J."/>
            <person name="Zhang H."/>
            <person name="Yang L."/>
            <person name="Zheng W."/>
            <person name="Tian Y."/>
            <person name="Yu Z."/>
            <person name="Xu H.Jr."/>
            <person name="Zheng T."/>
        </authorList>
    </citation>
    <scope>NUCLEOTIDE SEQUENCE [LARGE SCALE GENOMIC DNA]</scope>
    <source>
        <strain evidence="3 4">KD52</strain>
    </source>
</reference>
<dbReference type="EMBL" id="JPOS01000018">
    <property type="protein sequence ID" value="KGE88735.1"/>
    <property type="molecule type" value="Genomic_DNA"/>
</dbReference>
<dbReference type="OrthoDB" id="2079210at2"/>
<keyword evidence="4" id="KW-1185">Reference proteome</keyword>
<dbReference type="Proteomes" id="UP000029736">
    <property type="component" value="Unassembled WGS sequence"/>
</dbReference>
<proteinExistence type="predicted"/>
<evidence type="ECO:0000256" key="2">
    <source>
        <dbReference type="SAM" id="SignalP"/>
    </source>
</evidence>
<evidence type="ECO:0000256" key="1">
    <source>
        <dbReference type="SAM" id="MobiDB-lite"/>
    </source>
</evidence>
<evidence type="ECO:0008006" key="5">
    <source>
        <dbReference type="Google" id="ProtNLM"/>
    </source>
</evidence>
<feature type="region of interest" description="Disordered" evidence="1">
    <location>
        <begin position="198"/>
        <end position="217"/>
    </location>
</feature>
<evidence type="ECO:0000313" key="4">
    <source>
        <dbReference type="Proteomes" id="UP000029736"/>
    </source>
</evidence>
<keyword evidence="2" id="KW-0732">Signal</keyword>
<dbReference type="InterPro" id="IPR025738">
    <property type="entry name" value="BatD"/>
</dbReference>